<dbReference type="InterPro" id="IPR003781">
    <property type="entry name" value="CoA-bd"/>
</dbReference>
<proteinExistence type="predicted"/>
<dbReference type="AlphaFoldDB" id="A0A443HI61"/>
<dbReference type="SUPFAM" id="SSF51735">
    <property type="entry name" value="NAD(P)-binding Rossmann-fold domains"/>
    <property type="match status" value="1"/>
</dbReference>
<protein>
    <submittedName>
        <fullName evidence="3">CoA binding domain-containing protein</fullName>
    </submittedName>
</protein>
<gene>
    <name evidence="3" type="ORF">C8Q69DRAFT_448490</name>
</gene>
<feature type="compositionally biased region" description="Basic and acidic residues" evidence="1">
    <location>
        <begin position="424"/>
        <end position="434"/>
    </location>
</feature>
<comment type="caution">
    <text evidence="3">The sequence shown here is derived from an EMBL/GenBank/DDBJ whole genome shotgun (WGS) entry which is preliminary data.</text>
</comment>
<dbReference type="RefSeq" id="XP_028481091.1">
    <property type="nucleotide sequence ID" value="XM_028629291.1"/>
</dbReference>
<dbReference type="InterPro" id="IPR036291">
    <property type="entry name" value="NAD(P)-bd_dom_sf"/>
</dbReference>
<dbReference type="Gene3D" id="3.40.50.720">
    <property type="entry name" value="NAD(P)-binding Rossmann-like Domain"/>
    <property type="match status" value="1"/>
</dbReference>
<feature type="region of interest" description="Disordered" evidence="1">
    <location>
        <begin position="481"/>
        <end position="515"/>
    </location>
</feature>
<feature type="compositionally biased region" description="Basic and acidic residues" evidence="1">
    <location>
        <begin position="303"/>
        <end position="313"/>
    </location>
</feature>
<dbReference type="PANTHER" id="PTHR33303">
    <property type="entry name" value="CYTOPLASMIC PROTEIN-RELATED"/>
    <property type="match status" value="1"/>
</dbReference>
<feature type="compositionally biased region" description="Low complexity" evidence="1">
    <location>
        <begin position="336"/>
        <end position="346"/>
    </location>
</feature>
<feature type="region of interest" description="Disordered" evidence="1">
    <location>
        <begin position="303"/>
        <end position="348"/>
    </location>
</feature>
<feature type="domain" description="CoA-binding" evidence="2">
    <location>
        <begin position="7"/>
        <end position="104"/>
    </location>
</feature>
<dbReference type="EMBL" id="RCNU01000020">
    <property type="protein sequence ID" value="RWQ91446.1"/>
    <property type="molecule type" value="Genomic_DNA"/>
</dbReference>
<reference evidence="3 4" key="1">
    <citation type="journal article" date="2018" name="Front. Microbiol.">
        <title>Genomic and genetic insights into a cosmopolitan fungus, Paecilomyces variotii (Eurotiales).</title>
        <authorList>
            <person name="Urquhart A.S."/>
            <person name="Mondo S.J."/>
            <person name="Makela M.R."/>
            <person name="Hane J.K."/>
            <person name="Wiebenga A."/>
            <person name="He G."/>
            <person name="Mihaltcheva S."/>
            <person name="Pangilinan J."/>
            <person name="Lipzen A."/>
            <person name="Barry K."/>
            <person name="de Vries R.P."/>
            <person name="Grigoriev I.V."/>
            <person name="Idnurm A."/>
        </authorList>
    </citation>
    <scope>NUCLEOTIDE SEQUENCE [LARGE SCALE GENOMIC DNA]</scope>
    <source>
        <strain evidence="3 4">CBS 101075</strain>
    </source>
</reference>
<evidence type="ECO:0000259" key="2">
    <source>
        <dbReference type="SMART" id="SM00881"/>
    </source>
</evidence>
<feature type="compositionally biased region" description="Low complexity" evidence="1">
    <location>
        <begin position="489"/>
        <end position="508"/>
    </location>
</feature>
<dbReference type="SMART" id="SM00881">
    <property type="entry name" value="CoA_binding"/>
    <property type="match status" value="1"/>
</dbReference>
<dbReference type="GeneID" id="39598568"/>
<dbReference type="STRING" id="264951.A0A443HI61"/>
<accession>A0A443HI61</accession>
<dbReference type="Proteomes" id="UP000283841">
    <property type="component" value="Unassembled WGS sequence"/>
</dbReference>
<keyword evidence="4" id="KW-1185">Reference proteome</keyword>
<name>A0A443HI61_BYSSP</name>
<evidence type="ECO:0000313" key="4">
    <source>
        <dbReference type="Proteomes" id="UP000283841"/>
    </source>
</evidence>
<dbReference type="Pfam" id="PF13380">
    <property type="entry name" value="CoA_binding_2"/>
    <property type="match status" value="1"/>
</dbReference>
<organism evidence="3 4">
    <name type="scientific">Byssochlamys spectabilis</name>
    <name type="common">Paecilomyces variotii</name>
    <dbReference type="NCBI Taxonomy" id="264951"/>
    <lineage>
        <taxon>Eukaryota</taxon>
        <taxon>Fungi</taxon>
        <taxon>Dikarya</taxon>
        <taxon>Ascomycota</taxon>
        <taxon>Pezizomycotina</taxon>
        <taxon>Eurotiomycetes</taxon>
        <taxon>Eurotiomycetidae</taxon>
        <taxon>Eurotiales</taxon>
        <taxon>Thermoascaceae</taxon>
        <taxon>Paecilomyces</taxon>
    </lineage>
</organism>
<dbReference type="VEuPathDB" id="FungiDB:C8Q69DRAFT_448490"/>
<evidence type="ECO:0000313" key="3">
    <source>
        <dbReference type="EMBL" id="RWQ91446.1"/>
    </source>
</evidence>
<sequence>MSAAKRFFSSPRFAVAGASNDASKFGYRLLAWYHQHSLPVTPINPRASEIALPSKTYSTVASPRDLPSPSQTSLSVVTPPAVTLKVLEEAQAVGVPAVWLQPGTFDDAVLAYAHKHFETVIAGDGGRGYEGWCVLVDGEDGLEEAGVNWASREINVGHYGSGDDTSCSLIFITLRLQHYIPGLSSTKTMRSSSTMPDIPGSFFVDTPVGPKLDLAGAHSQLFQTPISPSASSSLYRSISNSRKRQRCSYVETQVSRESRSLWDSQSELVSPAPLVSTDYYLAGGGEPKETIFEKHETAAELDYRPNRYRDHTLSPDGNVASLPSADGTNRKRERSSSPSASPKASSTGWGRAVFSMVGGVAGKVWDFCWSGAFRGFYAGGGQGYKMTVTTTPEPEQSTWQTVSHPDDVFASETRVETPLPGQFPDDRVQEHNPDPDIVPGNWVLVPEEPMSRETSPIHSARKVPRKNATLRRPAVMPRFNKRQILSPGRPSTSHSTPTKTPTKPRGSPAALDAQRYAAKVRRQELEEDASIRRLNKQLKAMIKEGKEALGTRIEIEDDLDLDDN</sequence>
<dbReference type="PANTHER" id="PTHR33303:SF2">
    <property type="entry name" value="COA-BINDING DOMAIN-CONTAINING PROTEIN"/>
    <property type="match status" value="1"/>
</dbReference>
<feature type="region of interest" description="Disordered" evidence="1">
    <location>
        <begin position="419"/>
        <end position="441"/>
    </location>
</feature>
<evidence type="ECO:0000256" key="1">
    <source>
        <dbReference type="SAM" id="MobiDB-lite"/>
    </source>
</evidence>